<dbReference type="OrthoDB" id="1162754at2"/>
<gene>
    <name evidence="2" type="ORF">SAMN05660477_02179</name>
</gene>
<accession>A0A1T5FP56</accession>
<dbReference type="Proteomes" id="UP000191112">
    <property type="component" value="Unassembled WGS sequence"/>
</dbReference>
<keyword evidence="3" id="KW-1185">Reference proteome</keyword>
<name>A0A1T5FP56_9FLAO</name>
<dbReference type="EMBL" id="FUYZ01000007">
    <property type="protein sequence ID" value="SKB97936.1"/>
    <property type="molecule type" value="Genomic_DNA"/>
</dbReference>
<proteinExistence type="predicted"/>
<dbReference type="RefSeq" id="WP_079667395.1">
    <property type="nucleotide sequence ID" value="NZ_FUYZ01000007.1"/>
</dbReference>
<evidence type="ECO:0000313" key="3">
    <source>
        <dbReference type="Proteomes" id="UP000191112"/>
    </source>
</evidence>
<keyword evidence="1" id="KW-0472">Membrane</keyword>
<organism evidence="2 3">
    <name type="scientific">Soonwooa buanensis</name>
    <dbReference type="NCBI Taxonomy" id="619805"/>
    <lineage>
        <taxon>Bacteria</taxon>
        <taxon>Pseudomonadati</taxon>
        <taxon>Bacteroidota</taxon>
        <taxon>Flavobacteriia</taxon>
        <taxon>Flavobacteriales</taxon>
        <taxon>Weeksellaceae</taxon>
        <taxon>Chryseobacterium group</taxon>
        <taxon>Soonwooa</taxon>
    </lineage>
</organism>
<feature type="transmembrane region" description="Helical" evidence="1">
    <location>
        <begin position="51"/>
        <end position="68"/>
    </location>
</feature>
<evidence type="ECO:0000256" key="1">
    <source>
        <dbReference type="SAM" id="Phobius"/>
    </source>
</evidence>
<keyword evidence="1" id="KW-0812">Transmembrane</keyword>
<feature type="transmembrane region" description="Helical" evidence="1">
    <location>
        <begin position="6"/>
        <end position="30"/>
    </location>
</feature>
<feature type="transmembrane region" description="Helical" evidence="1">
    <location>
        <begin position="88"/>
        <end position="109"/>
    </location>
</feature>
<evidence type="ECO:0000313" key="2">
    <source>
        <dbReference type="EMBL" id="SKB97936.1"/>
    </source>
</evidence>
<dbReference type="STRING" id="619805.SAMN05660477_02179"/>
<sequence length="149" mass="16711">MSHHLLLIFHLLGACIWVGGHLILSFGILPEVLKKKDPEILLNFERKYEKIGIPALLVMVITGVWMSYQFGIKWDNWFHFSNPLETAISIKLGFLLVTILFALSANFLVLPKLSAKTLPLMAFHVISVTLLGIGFLLVGSFIRYGGISF</sequence>
<feature type="transmembrane region" description="Helical" evidence="1">
    <location>
        <begin position="121"/>
        <end position="142"/>
    </location>
</feature>
<protein>
    <submittedName>
        <fullName evidence="2">Copper resistance protein D</fullName>
    </submittedName>
</protein>
<keyword evidence="1" id="KW-1133">Transmembrane helix</keyword>
<reference evidence="2 3" key="1">
    <citation type="submission" date="2017-02" db="EMBL/GenBank/DDBJ databases">
        <authorList>
            <person name="Peterson S.W."/>
        </authorList>
    </citation>
    <scope>NUCLEOTIDE SEQUENCE [LARGE SCALE GENOMIC DNA]</scope>
    <source>
        <strain evidence="2 3">DSM 22323</strain>
    </source>
</reference>
<dbReference type="AlphaFoldDB" id="A0A1T5FP56"/>